<dbReference type="EMBL" id="CM009304">
    <property type="protein sequence ID" value="KAI9381640.1"/>
    <property type="molecule type" value="Genomic_DNA"/>
</dbReference>
<comment type="caution">
    <text evidence="1">The sequence shown here is derived from an EMBL/GenBank/DDBJ whole genome shotgun (WGS) entry which is preliminary data.</text>
</comment>
<dbReference type="Proteomes" id="UP000006729">
    <property type="component" value="Chromosome 15"/>
</dbReference>
<accession>A0ACC0RYF3</accession>
<organism evidence="1 2">
    <name type="scientific">Populus trichocarpa</name>
    <name type="common">Western balsam poplar</name>
    <name type="synonym">Populus balsamifera subsp. trichocarpa</name>
    <dbReference type="NCBI Taxonomy" id="3694"/>
    <lineage>
        <taxon>Eukaryota</taxon>
        <taxon>Viridiplantae</taxon>
        <taxon>Streptophyta</taxon>
        <taxon>Embryophyta</taxon>
        <taxon>Tracheophyta</taxon>
        <taxon>Spermatophyta</taxon>
        <taxon>Magnoliopsida</taxon>
        <taxon>eudicotyledons</taxon>
        <taxon>Gunneridae</taxon>
        <taxon>Pentapetalae</taxon>
        <taxon>rosids</taxon>
        <taxon>fabids</taxon>
        <taxon>Malpighiales</taxon>
        <taxon>Salicaceae</taxon>
        <taxon>Saliceae</taxon>
        <taxon>Populus</taxon>
    </lineage>
</organism>
<evidence type="ECO:0000313" key="2">
    <source>
        <dbReference type="Proteomes" id="UP000006729"/>
    </source>
</evidence>
<keyword evidence="2" id="KW-1185">Reference proteome</keyword>
<protein>
    <submittedName>
        <fullName evidence="1">Uncharacterized protein</fullName>
    </submittedName>
</protein>
<proteinExistence type="predicted"/>
<reference evidence="1 2" key="1">
    <citation type="journal article" date="2006" name="Science">
        <title>The genome of black cottonwood, Populus trichocarpa (Torr. &amp; Gray).</title>
        <authorList>
            <person name="Tuskan G.A."/>
            <person name="Difazio S."/>
            <person name="Jansson S."/>
            <person name="Bohlmann J."/>
            <person name="Grigoriev I."/>
            <person name="Hellsten U."/>
            <person name="Putnam N."/>
            <person name="Ralph S."/>
            <person name="Rombauts S."/>
            <person name="Salamov A."/>
            <person name="Schein J."/>
            <person name="Sterck L."/>
            <person name="Aerts A."/>
            <person name="Bhalerao R.R."/>
            <person name="Bhalerao R.P."/>
            <person name="Blaudez D."/>
            <person name="Boerjan W."/>
            <person name="Brun A."/>
            <person name="Brunner A."/>
            <person name="Busov V."/>
            <person name="Campbell M."/>
            <person name="Carlson J."/>
            <person name="Chalot M."/>
            <person name="Chapman J."/>
            <person name="Chen G.L."/>
            <person name="Cooper D."/>
            <person name="Coutinho P.M."/>
            <person name="Couturier J."/>
            <person name="Covert S."/>
            <person name="Cronk Q."/>
            <person name="Cunningham R."/>
            <person name="Davis J."/>
            <person name="Degroeve S."/>
            <person name="Dejardin A."/>
            <person name="Depamphilis C."/>
            <person name="Detter J."/>
            <person name="Dirks B."/>
            <person name="Dubchak I."/>
            <person name="Duplessis S."/>
            <person name="Ehlting J."/>
            <person name="Ellis B."/>
            <person name="Gendler K."/>
            <person name="Goodstein D."/>
            <person name="Gribskov M."/>
            <person name="Grimwood J."/>
            <person name="Groover A."/>
            <person name="Gunter L."/>
            <person name="Hamberger B."/>
            <person name="Heinze B."/>
            <person name="Helariutta Y."/>
            <person name="Henrissat B."/>
            <person name="Holligan D."/>
            <person name="Holt R."/>
            <person name="Huang W."/>
            <person name="Islam-Faridi N."/>
            <person name="Jones S."/>
            <person name="Jones-Rhoades M."/>
            <person name="Jorgensen R."/>
            <person name="Joshi C."/>
            <person name="Kangasjarvi J."/>
            <person name="Karlsson J."/>
            <person name="Kelleher C."/>
            <person name="Kirkpatrick R."/>
            <person name="Kirst M."/>
            <person name="Kohler A."/>
            <person name="Kalluri U."/>
            <person name="Larimer F."/>
            <person name="Leebens-Mack J."/>
            <person name="Leple J.C."/>
            <person name="Locascio P."/>
            <person name="Lou Y."/>
            <person name="Lucas S."/>
            <person name="Martin F."/>
            <person name="Montanini B."/>
            <person name="Napoli C."/>
            <person name="Nelson D.R."/>
            <person name="Nelson C."/>
            <person name="Nieminen K."/>
            <person name="Nilsson O."/>
            <person name="Pereda V."/>
            <person name="Peter G."/>
            <person name="Philippe R."/>
            <person name="Pilate G."/>
            <person name="Poliakov A."/>
            <person name="Razumovskaya J."/>
            <person name="Richardson P."/>
            <person name="Rinaldi C."/>
            <person name="Ritland K."/>
            <person name="Rouze P."/>
            <person name="Ryaboy D."/>
            <person name="Schmutz J."/>
            <person name="Schrader J."/>
            <person name="Segerman B."/>
            <person name="Shin H."/>
            <person name="Siddiqui A."/>
            <person name="Sterky F."/>
            <person name="Terry A."/>
            <person name="Tsai C.J."/>
            <person name="Uberbacher E."/>
            <person name="Unneberg P."/>
            <person name="Vahala J."/>
            <person name="Wall K."/>
            <person name="Wessler S."/>
            <person name="Yang G."/>
            <person name="Yin T."/>
            <person name="Douglas C."/>
            <person name="Marra M."/>
            <person name="Sandberg G."/>
            <person name="Van de Peer Y."/>
            <person name="Rokhsar D."/>
        </authorList>
    </citation>
    <scope>NUCLEOTIDE SEQUENCE [LARGE SCALE GENOMIC DNA]</scope>
    <source>
        <strain evidence="2">cv. Nisqually</strain>
    </source>
</reference>
<sequence length="66" mass="7363">MPFQLIGALLSFFTRTANAQIETQASSPTSIGSSLVWSNRFRDGRKSFKESNKKNVKTLCSPLKQL</sequence>
<gene>
    <name evidence="1" type="ORF">POPTR_015G143650v4</name>
</gene>
<evidence type="ECO:0000313" key="1">
    <source>
        <dbReference type="EMBL" id="KAI9381640.1"/>
    </source>
</evidence>
<name>A0ACC0RYF3_POPTR</name>